<sequence length="98" mass="11444">SEPPVPVRNEPAQTLCRICADRSEDGKHNRRRRRRWLATRKCGSKLENAGHDMTSLHSRSFFLRVRRMKQGPRQCQNGGMGMEGATSRHRWKWSNEGR</sequence>
<accession>A0A6A0A2B1</accession>
<protein>
    <submittedName>
        <fullName evidence="2">Uncharacterized protein</fullName>
    </submittedName>
</protein>
<keyword evidence="3" id="KW-1185">Reference proteome</keyword>
<feature type="non-terminal residue" evidence="2">
    <location>
        <position position="98"/>
    </location>
</feature>
<organism evidence="2 3">
    <name type="scientific">Haematococcus lacustris</name>
    <name type="common">Green alga</name>
    <name type="synonym">Haematococcus pluvialis</name>
    <dbReference type="NCBI Taxonomy" id="44745"/>
    <lineage>
        <taxon>Eukaryota</taxon>
        <taxon>Viridiplantae</taxon>
        <taxon>Chlorophyta</taxon>
        <taxon>core chlorophytes</taxon>
        <taxon>Chlorophyceae</taxon>
        <taxon>CS clade</taxon>
        <taxon>Chlamydomonadales</taxon>
        <taxon>Haematococcaceae</taxon>
        <taxon>Haematococcus</taxon>
    </lineage>
</organism>
<proteinExistence type="predicted"/>
<evidence type="ECO:0000313" key="3">
    <source>
        <dbReference type="Proteomes" id="UP000485058"/>
    </source>
</evidence>
<evidence type="ECO:0000313" key="2">
    <source>
        <dbReference type="EMBL" id="GFH23452.1"/>
    </source>
</evidence>
<feature type="region of interest" description="Disordered" evidence="1">
    <location>
        <begin position="70"/>
        <end position="98"/>
    </location>
</feature>
<evidence type="ECO:0000256" key="1">
    <source>
        <dbReference type="SAM" id="MobiDB-lite"/>
    </source>
</evidence>
<name>A0A6A0A2B1_HAELA</name>
<dbReference type="EMBL" id="BLLF01002276">
    <property type="protein sequence ID" value="GFH23452.1"/>
    <property type="molecule type" value="Genomic_DNA"/>
</dbReference>
<comment type="caution">
    <text evidence="2">The sequence shown here is derived from an EMBL/GenBank/DDBJ whole genome shotgun (WGS) entry which is preliminary data.</text>
</comment>
<gene>
    <name evidence="2" type="ORF">HaLaN_21066</name>
</gene>
<dbReference type="Proteomes" id="UP000485058">
    <property type="component" value="Unassembled WGS sequence"/>
</dbReference>
<reference evidence="2 3" key="1">
    <citation type="submission" date="2020-02" db="EMBL/GenBank/DDBJ databases">
        <title>Draft genome sequence of Haematococcus lacustris strain NIES-144.</title>
        <authorList>
            <person name="Morimoto D."/>
            <person name="Nakagawa S."/>
            <person name="Yoshida T."/>
            <person name="Sawayama S."/>
        </authorList>
    </citation>
    <scope>NUCLEOTIDE SEQUENCE [LARGE SCALE GENOMIC DNA]</scope>
    <source>
        <strain evidence="2 3">NIES-144</strain>
    </source>
</reference>
<dbReference type="AlphaFoldDB" id="A0A6A0A2B1"/>
<feature type="non-terminal residue" evidence="2">
    <location>
        <position position="1"/>
    </location>
</feature>